<dbReference type="OrthoDB" id="387367at2759"/>
<proteinExistence type="predicted"/>
<name>W7A8Q0_9APIC</name>
<feature type="signal peptide" evidence="2">
    <location>
        <begin position="1"/>
        <end position="22"/>
    </location>
</feature>
<sequence>MNGKIFLLAIFLLTLHIVALQGKTLNTVTDSESENEKAKKVGKNNKTNSGDSTDNSEEPTMGENIIKYFKNILNDFNKASRRESDVSKDGEFIGQVSQEVPTTNEETDEEDEDDEESAPGKDDVQTTEQKAEKTSEHTAKQTTEQSDSPQGGLNEGDAKSTHPVQGENDSESGPKYSEKVYEDILISLNKRGGEQGTNENHKYNEFKKEYDMFISLNKDEYEIIEKLVDAFCVNNQPFDEDADSVYEAIKKSFTDPKFKKEFGDFINGIYDYSQKKHNIRGTQTEQTKTYHMLFQNVINFLNMI</sequence>
<dbReference type="InterPro" id="IPR024781">
    <property type="entry name" value="MSP_C"/>
</dbReference>
<dbReference type="VEuPathDB" id="PlasmoDB:C922_01843"/>
<evidence type="ECO:0000256" key="1">
    <source>
        <dbReference type="SAM" id="MobiDB-lite"/>
    </source>
</evidence>
<reference evidence="4 5" key="1">
    <citation type="submission" date="2013-02" db="EMBL/GenBank/DDBJ databases">
        <title>The Genome Sequence of Plasmodium inui San Antonio 1.</title>
        <authorList>
            <consortium name="The Broad Institute Genome Sequencing Platform"/>
            <consortium name="The Broad Institute Genome Sequencing Center for Infectious Disease"/>
            <person name="Neafsey D."/>
            <person name="Cheeseman I."/>
            <person name="Volkman S."/>
            <person name="Adams J."/>
            <person name="Walker B."/>
            <person name="Young S.K."/>
            <person name="Zeng Q."/>
            <person name="Gargeya S."/>
            <person name="Fitzgerald M."/>
            <person name="Haas B."/>
            <person name="Abouelleil A."/>
            <person name="Alvarado L."/>
            <person name="Arachchi H.M."/>
            <person name="Berlin A.M."/>
            <person name="Chapman S.B."/>
            <person name="Dewar J."/>
            <person name="Goldberg J."/>
            <person name="Griggs A."/>
            <person name="Gujja S."/>
            <person name="Hansen M."/>
            <person name="Howarth C."/>
            <person name="Imamovic A."/>
            <person name="Larimer J."/>
            <person name="McCowan C."/>
            <person name="Murphy C."/>
            <person name="Neiman D."/>
            <person name="Pearson M."/>
            <person name="Priest M."/>
            <person name="Roberts A."/>
            <person name="Saif S."/>
            <person name="Shea T."/>
            <person name="Sisk P."/>
            <person name="Sykes S."/>
            <person name="Wortman J."/>
            <person name="Nusbaum C."/>
            <person name="Birren B."/>
        </authorList>
    </citation>
    <scope>NUCLEOTIDE SEQUENCE [LARGE SCALE GENOMIC DNA]</scope>
    <source>
        <strain evidence="4 5">San Antonio 1</strain>
    </source>
</reference>
<feature type="region of interest" description="Disordered" evidence="1">
    <location>
        <begin position="83"/>
        <end position="177"/>
    </location>
</feature>
<evidence type="ECO:0000313" key="5">
    <source>
        <dbReference type="Proteomes" id="UP000030640"/>
    </source>
</evidence>
<protein>
    <recommendedName>
        <fullName evidence="3">Merozoite surface protein C-terminal domain-containing protein</fullName>
    </recommendedName>
</protein>
<feature type="region of interest" description="Disordered" evidence="1">
    <location>
        <begin position="28"/>
        <end position="61"/>
    </location>
</feature>
<keyword evidence="2" id="KW-0732">Signal</keyword>
<dbReference type="EMBL" id="KI965465">
    <property type="protein sequence ID" value="EUD67658.1"/>
    <property type="molecule type" value="Genomic_DNA"/>
</dbReference>
<feature type="compositionally biased region" description="Acidic residues" evidence="1">
    <location>
        <begin position="105"/>
        <end position="117"/>
    </location>
</feature>
<feature type="compositionally biased region" description="Polar residues" evidence="1">
    <location>
        <begin position="140"/>
        <end position="151"/>
    </location>
</feature>
<accession>W7A8Q0</accession>
<organism evidence="4 5">
    <name type="scientific">Plasmodium inui San Antonio 1</name>
    <dbReference type="NCBI Taxonomy" id="1237626"/>
    <lineage>
        <taxon>Eukaryota</taxon>
        <taxon>Sar</taxon>
        <taxon>Alveolata</taxon>
        <taxon>Apicomplexa</taxon>
        <taxon>Aconoidasida</taxon>
        <taxon>Haemosporida</taxon>
        <taxon>Plasmodiidae</taxon>
        <taxon>Plasmodium</taxon>
        <taxon>Plasmodium (Plasmodium)</taxon>
    </lineage>
</organism>
<feature type="chain" id="PRO_5004887608" description="Merozoite surface protein C-terminal domain-containing protein" evidence="2">
    <location>
        <begin position="23"/>
        <end position="304"/>
    </location>
</feature>
<evidence type="ECO:0000313" key="4">
    <source>
        <dbReference type="EMBL" id="EUD67658.1"/>
    </source>
</evidence>
<dbReference type="Proteomes" id="UP000030640">
    <property type="component" value="Unassembled WGS sequence"/>
</dbReference>
<gene>
    <name evidence="4" type="ORF">C922_01843</name>
</gene>
<feature type="domain" description="Merozoite surface protein C-terminal" evidence="3">
    <location>
        <begin position="175"/>
        <end position="299"/>
    </location>
</feature>
<feature type="compositionally biased region" description="Polar residues" evidence="1">
    <location>
        <begin position="44"/>
        <end position="53"/>
    </location>
</feature>
<feature type="compositionally biased region" description="Basic and acidic residues" evidence="1">
    <location>
        <begin position="118"/>
        <end position="139"/>
    </location>
</feature>
<dbReference type="RefSeq" id="XP_008815668.1">
    <property type="nucleotide sequence ID" value="XM_008817446.1"/>
</dbReference>
<dbReference type="Pfam" id="PF12948">
    <property type="entry name" value="MSP7_C"/>
    <property type="match status" value="1"/>
</dbReference>
<dbReference type="GeneID" id="20037117"/>
<keyword evidence="5" id="KW-1185">Reference proteome</keyword>
<evidence type="ECO:0000259" key="3">
    <source>
        <dbReference type="Pfam" id="PF12948"/>
    </source>
</evidence>
<evidence type="ECO:0000256" key="2">
    <source>
        <dbReference type="SAM" id="SignalP"/>
    </source>
</evidence>
<dbReference type="AlphaFoldDB" id="W7A8Q0"/>